<evidence type="ECO:0000313" key="2">
    <source>
        <dbReference type="EMBL" id="GBP14725.1"/>
    </source>
</evidence>
<comment type="caution">
    <text evidence="2">The sequence shown here is derived from an EMBL/GenBank/DDBJ whole genome shotgun (WGS) entry which is preliminary data.</text>
</comment>
<keyword evidence="3" id="KW-1185">Reference proteome</keyword>
<protein>
    <submittedName>
        <fullName evidence="2">Uncharacterized protein</fullName>
    </submittedName>
</protein>
<dbReference type="AlphaFoldDB" id="A0A4C1TKV4"/>
<dbReference type="Proteomes" id="UP000299102">
    <property type="component" value="Unassembled WGS sequence"/>
</dbReference>
<gene>
    <name evidence="2" type="ORF">EVAR_9629_1</name>
</gene>
<evidence type="ECO:0000313" key="3">
    <source>
        <dbReference type="Proteomes" id="UP000299102"/>
    </source>
</evidence>
<dbReference type="EMBL" id="BGZK01000066">
    <property type="protein sequence ID" value="GBP14725.1"/>
    <property type="molecule type" value="Genomic_DNA"/>
</dbReference>
<feature type="region of interest" description="Disordered" evidence="1">
    <location>
        <begin position="1"/>
        <end position="66"/>
    </location>
</feature>
<accession>A0A4C1TKV4</accession>
<evidence type="ECO:0000256" key="1">
    <source>
        <dbReference type="SAM" id="MobiDB-lite"/>
    </source>
</evidence>
<organism evidence="2 3">
    <name type="scientific">Eumeta variegata</name>
    <name type="common">Bagworm moth</name>
    <name type="synonym">Eumeta japonica</name>
    <dbReference type="NCBI Taxonomy" id="151549"/>
    <lineage>
        <taxon>Eukaryota</taxon>
        <taxon>Metazoa</taxon>
        <taxon>Ecdysozoa</taxon>
        <taxon>Arthropoda</taxon>
        <taxon>Hexapoda</taxon>
        <taxon>Insecta</taxon>
        <taxon>Pterygota</taxon>
        <taxon>Neoptera</taxon>
        <taxon>Endopterygota</taxon>
        <taxon>Lepidoptera</taxon>
        <taxon>Glossata</taxon>
        <taxon>Ditrysia</taxon>
        <taxon>Tineoidea</taxon>
        <taxon>Psychidae</taxon>
        <taxon>Oiketicinae</taxon>
        <taxon>Eumeta</taxon>
    </lineage>
</organism>
<proteinExistence type="predicted"/>
<feature type="compositionally biased region" description="Polar residues" evidence="1">
    <location>
        <begin position="1"/>
        <end position="21"/>
    </location>
</feature>
<sequence length="230" mass="25311">MAGISQRGNKSRTNINRVQSSPPSPRPAESGVGPRTPSSSLPGSFDKVRAQAAPTRQNSKSLIARSGAPPAAGAAWWTRGAFEQSYVFIEMAVGTRTPYNIRPRNLSLYTLAQSSKAAKERRRLCDDNVCALDDVLTRPPGHRISANEPPQLSRVWPFYDSLPVCADPKLTLKYATAARAITGRPRPRRDVSVSVQRHVIYESGGRLARSRLSPHRHYPGAPLWELFAMN</sequence>
<name>A0A4C1TKV4_EUMVA</name>
<reference evidence="2 3" key="1">
    <citation type="journal article" date="2019" name="Commun. Biol.">
        <title>The bagworm genome reveals a unique fibroin gene that provides high tensile strength.</title>
        <authorList>
            <person name="Kono N."/>
            <person name="Nakamura H."/>
            <person name="Ohtoshi R."/>
            <person name="Tomita M."/>
            <person name="Numata K."/>
            <person name="Arakawa K."/>
        </authorList>
    </citation>
    <scope>NUCLEOTIDE SEQUENCE [LARGE SCALE GENOMIC DNA]</scope>
</reference>